<sequence length="205" mass="23844">MSTPPLEIDVVDILIEFLEVSIHHLLFLRNLYPSSIFVLRKMYNVPVHVSKHPGVNQYITEVLQSARVLLRLKGLKSLTLCFYNDTNMPIERFVFDLLNINENFRVNQNSSDSYLLDLRNGFRAFSLKIAAFEMKPLSDKCSFQIHLLTTEQGSQALANDPMFEDFPWIELEDEKKVLQSPSIAPIRTIETDYIKLQMYHEMSSR</sequence>
<dbReference type="InterPro" id="IPR045091">
    <property type="entry name" value="Mad2-like"/>
</dbReference>
<organism evidence="2 3">
    <name type="scientific">Megalurothrips usitatus</name>
    <name type="common">bean blossom thrips</name>
    <dbReference type="NCBI Taxonomy" id="439358"/>
    <lineage>
        <taxon>Eukaryota</taxon>
        <taxon>Metazoa</taxon>
        <taxon>Ecdysozoa</taxon>
        <taxon>Arthropoda</taxon>
        <taxon>Hexapoda</taxon>
        <taxon>Insecta</taxon>
        <taxon>Pterygota</taxon>
        <taxon>Neoptera</taxon>
        <taxon>Paraneoptera</taxon>
        <taxon>Thysanoptera</taxon>
        <taxon>Terebrantia</taxon>
        <taxon>Thripoidea</taxon>
        <taxon>Thripidae</taxon>
        <taxon>Megalurothrips</taxon>
    </lineage>
</organism>
<dbReference type="GO" id="GO:0016035">
    <property type="term" value="C:zeta DNA polymerase complex"/>
    <property type="evidence" value="ECO:0007669"/>
    <property type="project" value="TreeGrafter"/>
</dbReference>
<evidence type="ECO:0000313" key="3">
    <source>
        <dbReference type="Proteomes" id="UP001075354"/>
    </source>
</evidence>
<dbReference type="SUPFAM" id="SSF56019">
    <property type="entry name" value="The spindle assembly checkpoint protein mad2"/>
    <property type="match status" value="1"/>
</dbReference>
<evidence type="ECO:0000259" key="1">
    <source>
        <dbReference type="PROSITE" id="PS50815"/>
    </source>
</evidence>
<dbReference type="EMBL" id="JAPTSV010000004">
    <property type="protein sequence ID" value="KAJ1528682.1"/>
    <property type="molecule type" value="Genomic_DNA"/>
</dbReference>
<feature type="domain" description="HORMA" evidence="1">
    <location>
        <begin position="8"/>
        <end position="200"/>
    </location>
</feature>
<proteinExistence type="predicted"/>
<dbReference type="Proteomes" id="UP001075354">
    <property type="component" value="Chromosome 4"/>
</dbReference>
<evidence type="ECO:0000313" key="2">
    <source>
        <dbReference type="EMBL" id="KAJ1528682.1"/>
    </source>
</evidence>
<keyword evidence="3" id="KW-1185">Reference proteome</keyword>
<dbReference type="PANTHER" id="PTHR11842:SF10">
    <property type="entry name" value="MITOTIC SPINDLE ASSEMBLY CHECKPOINT PROTEIN MAD2B"/>
    <property type="match status" value="1"/>
</dbReference>
<name>A0AAV7XYE5_9NEOP</name>
<dbReference type="InterPro" id="IPR003511">
    <property type="entry name" value="HORMA_dom"/>
</dbReference>
<comment type="caution">
    <text evidence="2">The sequence shown here is derived from an EMBL/GenBank/DDBJ whole genome shotgun (WGS) entry which is preliminary data.</text>
</comment>
<reference evidence="2" key="1">
    <citation type="submission" date="2022-12" db="EMBL/GenBank/DDBJ databases">
        <title>Chromosome-level genome assembly of the bean flower thrips Megalurothrips usitatus.</title>
        <authorList>
            <person name="Ma L."/>
            <person name="Liu Q."/>
            <person name="Li H."/>
            <person name="Cai W."/>
        </authorList>
    </citation>
    <scope>NUCLEOTIDE SEQUENCE</scope>
    <source>
        <strain evidence="2">Cailab_2022a</strain>
    </source>
</reference>
<gene>
    <name evidence="2" type="ORF">ONE63_007076</name>
</gene>
<accession>A0AAV7XYE5</accession>
<dbReference type="PANTHER" id="PTHR11842">
    <property type="entry name" value="MITOTIC SPINDLE ASSEMBLY CHECKPOINT PROTEIN MAD2"/>
    <property type="match status" value="1"/>
</dbReference>
<dbReference type="Gene3D" id="3.30.900.10">
    <property type="entry name" value="HORMA domain"/>
    <property type="match status" value="1"/>
</dbReference>
<dbReference type="Pfam" id="PF02301">
    <property type="entry name" value="HORMA"/>
    <property type="match status" value="1"/>
</dbReference>
<dbReference type="AlphaFoldDB" id="A0AAV7XYE5"/>
<dbReference type="InterPro" id="IPR036570">
    <property type="entry name" value="HORMA_dom_sf"/>
</dbReference>
<dbReference type="PROSITE" id="PS50815">
    <property type="entry name" value="HORMA"/>
    <property type="match status" value="1"/>
</dbReference>
<protein>
    <recommendedName>
        <fullName evidence="1">HORMA domain-containing protein</fullName>
    </recommendedName>
</protein>